<organism evidence="10 11">
    <name type="scientific">Pseudonocardia humida</name>
    <dbReference type="NCBI Taxonomy" id="2800819"/>
    <lineage>
        <taxon>Bacteria</taxon>
        <taxon>Bacillati</taxon>
        <taxon>Actinomycetota</taxon>
        <taxon>Actinomycetes</taxon>
        <taxon>Pseudonocardiales</taxon>
        <taxon>Pseudonocardiaceae</taxon>
        <taxon>Pseudonocardia</taxon>
    </lineage>
</organism>
<feature type="transmembrane region" description="Helical" evidence="7">
    <location>
        <begin position="124"/>
        <end position="144"/>
    </location>
</feature>
<evidence type="ECO:0000259" key="9">
    <source>
        <dbReference type="PROSITE" id="PS50928"/>
    </source>
</evidence>
<evidence type="ECO:0000313" key="10">
    <source>
        <dbReference type="EMBL" id="MCO1657292.1"/>
    </source>
</evidence>
<protein>
    <submittedName>
        <fullName evidence="10">ABC transporter permease</fullName>
    </submittedName>
</protein>
<dbReference type="CDD" id="cd06261">
    <property type="entry name" value="TM_PBP2"/>
    <property type="match status" value="1"/>
</dbReference>
<feature type="transmembrane region" description="Helical" evidence="7">
    <location>
        <begin position="215"/>
        <end position="237"/>
    </location>
</feature>
<name>A0ABT1A2S7_9PSEU</name>
<keyword evidence="2 7" id="KW-0813">Transport</keyword>
<dbReference type="PANTHER" id="PTHR30151:SF0">
    <property type="entry name" value="ABC TRANSPORTER PERMEASE PROTEIN MJ0413-RELATED"/>
    <property type="match status" value="1"/>
</dbReference>
<feature type="region of interest" description="Disordered" evidence="8">
    <location>
        <begin position="1"/>
        <end position="24"/>
    </location>
</feature>
<feature type="transmembrane region" description="Helical" evidence="7">
    <location>
        <begin position="94"/>
        <end position="112"/>
    </location>
</feature>
<comment type="caution">
    <text evidence="10">The sequence shown here is derived from an EMBL/GenBank/DDBJ whole genome shotgun (WGS) entry which is preliminary data.</text>
</comment>
<dbReference type="InterPro" id="IPR035906">
    <property type="entry name" value="MetI-like_sf"/>
</dbReference>
<dbReference type="Pfam" id="PF00528">
    <property type="entry name" value="BPD_transp_1"/>
    <property type="match status" value="1"/>
</dbReference>
<evidence type="ECO:0000256" key="6">
    <source>
        <dbReference type="ARBA" id="ARBA00023136"/>
    </source>
</evidence>
<dbReference type="InterPro" id="IPR000515">
    <property type="entry name" value="MetI-like"/>
</dbReference>
<comment type="subcellular location">
    <subcellularLocation>
        <location evidence="1 7">Cell membrane</location>
        <topology evidence="1 7">Multi-pass membrane protein</topology>
    </subcellularLocation>
</comment>
<evidence type="ECO:0000256" key="3">
    <source>
        <dbReference type="ARBA" id="ARBA00022475"/>
    </source>
</evidence>
<evidence type="ECO:0000256" key="5">
    <source>
        <dbReference type="ARBA" id="ARBA00022989"/>
    </source>
</evidence>
<sequence length="286" mass="30176">MSATTAVRPVRGPHRAGGAGARRRATSTLQRVAVPIVAVIAWEIAARAGDSPFFPPPTDIAVAFWETWLGGPASQLFLSDVAVQNILPSLARMLGGWAVAVVVGVSLGCALGRSATAMDYAGPLLAFARAIPPPALVPVFLVLFELGTPMQLATIIFGVVWPVLLNSADGARSVHPVQVQTAQVFRIPRRQWVFGVVLPAALPKIFAGMRVSLSLALILMVISELVGATNGIGLQLALAQRRFDFDTMWAAVVLLGALGHLFNSVLLAVERRVLAWQPGGTRKGGS</sequence>
<dbReference type="EMBL" id="JAGSOV010000040">
    <property type="protein sequence ID" value="MCO1657292.1"/>
    <property type="molecule type" value="Genomic_DNA"/>
</dbReference>
<keyword evidence="5 7" id="KW-1133">Transmembrane helix</keyword>
<evidence type="ECO:0000256" key="7">
    <source>
        <dbReference type="RuleBase" id="RU363032"/>
    </source>
</evidence>
<evidence type="ECO:0000256" key="2">
    <source>
        <dbReference type="ARBA" id="ARBA00022448"/>
    </source>
</evidence>
<evidence type="ECO:0000313" key="11">
    <source>
        <dbReference type="Proteomes" id="UP001165283"/>
    </source>
</evidence>
<feature type="domain" description="ABC transmembrane type-1" evidence="9">
    <location>
        <begin position="86"/>
        <end position="266"/>
    </location>
</feature>
<reference evidence="10" key="1">
    <citation type="submission" date="2021-04" db="EMBL/GenBank/DDBJ databases">
        <title>Pseudonocardia sp. nov., isolated from sandy soil of mangrove forest.</title>
        <authorList>
            <person name="Zan Z."/>
            <person name="Huang R."/>
            <person name="Liu W."/>
        </authorList>
    </citation>
    <scope>NUCLEOTIDE SEQUENCE</scope>
    <source>
        <strain evidence="10">S2-4</strain>
    </source>
</reference>
<dbReference type="Gene3D" id="1.10.3720.10">
    <property type="entry name" value="MetI-like"/>
    <property type="match status" value="1"/>
</dbReference>
<dbReference type="PANTHER" id="PTHR30151">
    <property type="entry name" value="ALKANE SULFONATE ABC TRANSPORTER-RELATED, MEMBRANE SUBUNIT"/>
    <property type="match status" value="1"/>
</dbReference>
<dbReference type="RefSeq" id="WP_252440832.1">
    <property type="nucleotide sequence ID" value="NZ_JAGSOV010000040.1"/>
</dbReference>
<gene>
    <name evidence="10" type="ORF">KDL28_19730</name>
</gene>
<proteinExistence type="inferred from homology"/>
<evidence type="ECO:0000256" key="4">
    <source>
        <dbReference type="ARBA" id="ARBA00022692"/>
    </source>
</evidence>
<keyword evidence="6 7" id="KW-0472">Membrane</keyword>
<feature type="transmembrane region" description="Helical" evidence="7">
    <location>
        <begin position="249"/>
        <end position="269"/>
    </location>
</feature>
<keyword evidence="11" id="KW-1185">Reference proteome</keyword>
<keyword evidence="3" id="KW-1003">Cell membrane</keyword>
<dbReference type="SUPFAM" id="SSF161098">
    <property type="entry name" value="MetI-like"/>
    <property type="match status" value="1"/>
</dbReference>
<evidence type="ECO:0000256" key="8">
    <source>
        <dbReference type="SAM" id="MobiDB-lite"/>
    </source>
</evidence>
<dbReference type="Proteomes" id="UP001165283">
    <property type="component" value="Unassembled WGS sequence"/>
</dbReference>
<evidence type="ECO:0000256" key="1">
    <source>
        <dbReference type="ARBA" id="ARBA00004651"/>
    </source>
</evidence>
<comment type="similarity">
    <text evidence="7">Belongs to the binding-protein-dependent transport system permease family.</text>
</comment>
<accession>A0ABT1A2S7</accession>
<dbReference type="PROSITE" id="PS50928">
    <property type="entry name" value="ABC_TM1"/>
    <property type="match status" value="1"/>
</dbReference>
<keyword evidence="4 7" id="KW-0812">Transmembrane</keyword>